<proteinExistence type="inferred from homology"/>
<dbReference type="GO" id="GO:0005829">
    <property type="term" value="C:cytosol"/>
    <property type="evidence" value="ECO:0007669"/>
    <property type="project" value="TreeGrafter"/>
</dbReference>
<evidence type="ECO:0000313" key="7">
    <source>
        <dbReference type="Proteomes" id="UP000035503"/>
    </source>
</evidence>
<dbReference type="GO" id="GO:0000028">
    <property type="term" value="P:ribosomal small subunit assembly"/>
    <property type="evidence" value="ECO:0007669"/>
    <property type="project" value="TreeGrafter"/>
</dbReference>
<dbReference type="PANTHER" id="PTHR33867">
    <property type="entry name" value="RIBOSOME MATURATION FACTOR RIMP"/>
    <property type="match status" value="1"/>
</dbReference>
<evidence type="ECO:0000313" key="6">
    <source>
        <dbReference type="EMBL" id="AKK20130.1"/>
    </source>
</evidence>
<evidence type="ECO:0000256" key="1">
    <source>
        <dbReference type="ARBA" id="ARBA00022490"/>
    </source>
</evidence>
<dbReference type="KEGG" id="lau:G293_02490"/>
<dbReference type="EMBL" id="CP004021">
    <property type="protein sequence ID" value="AKK20130.1"/>
    <property type="molecule type" value="Genomic_DNA"/>
</dbReference>
<comment type="similarity">
    <text evidence="3">Belongs to the RimP family.</text>
</comment>
<dbReference type="HAMAP" id="MF_01077">
    <property type="entry name" value="RimP"/>
    <property type="match status" value="1"/>
</dbReference>
<feature type="domain" description="Ribosome maturation factor RimP N-terminal" evidence="4">
    <location>
        <begin position="28"/>
        <end position="100"/>
    </location>
</feature>
<evidence type="ECO:0000259" key="5">
    <source>
        <dbReference type="Pfam" id="PF17384"/>
    </source>
</evidence>
<evidence type="ECO:0000256" key="2">
    <source>
        <dbReference type="ARBA" id="ARBA00022517"/>
    </source>
</evidence>
<dbReference type="InterPro" id="IPR003728">
    <property type="entry name" value="Ribosome_maturation_RimP"/>
</dbReference>
<keyword evidence="2 3" id="KW-0690">Ribosome biogenesis</keyword>
<sequence length="182" mass="20360">MESADVFYSKYESRIFGDVGLGRDISALIQPIVEEMGFRIVQVSLVGEKKLSLQIFVERDDGSMTLRDCEELSRALSPIIEVENIIEGQYQLEVSSPGIDRPMVRKSDFLRWNDHVVSCEIMSDSGEKKKLIGKIVGINEDVFFLDKEGKNTDELQIAVPFDSLLSARLVVTDKLLGASLNS</sequence>
<reference evidence="6 7" key="1">
    <citation type="journal article" date="2015" name="Genome Announc.">
        <title>Complete Genome Sequence of 'Candidatus Liberibacter africanus,' a Bacterium Associated with Citrus Huanglongbing.</title>
        <authorList>
            <person name="Lin H."/>
            <person name="Pietersen G."/>
            <person name="Han C."/>
            <person name="Read D.A."/>
            <person name="Lou B."/>
            <person name="Gupta G."/>
            <person name="Civerolo E.L."/>
        </authorList>
    </citation>
    <scope>NUCLEOTIDE SEQUENCE [LARGE SCALE GENOMIC DNA]</scope>
    <source>
        <strain evidence="6 7">PTSAPSY</strain>
    </source>
</reference>
<dbReference type="Pfam" id="PF02576">
    <property type="entry name" value="RimP_N"/>
    <property type="match status" value="1"/>
</dbReference>
<dbReference type="STRING" id="1277257.G293_02490"/>
<dbReference type="Gene3D" id="3.30.300.70">
    <property type="entry name" value="RimP-like superfamily, N-terminal"/>
    <property type="match status" value="1"/>
</dbReference>
<dbReference type="Pfam" id="PF17384">
    <property type="entry name" value="DUF150_C"/>
    <property type="match status" value="1"/>
</dbReference>
<keyword evidence="7" id="KW-1185">Reference proteome</keyword>
<organism evidence="6 7">
    <name type="scientific">Candidatus Liberibacter africanus PTSAPSY</name>
    <dbReference type="NCBI Taxonomy" id="1277257"/>
    <lineage>
        <taxon>Bacteria</taxon>
        <taxon>Pseudomonadati</taxon>
        <taxon>Pseudomonadota</taxon>
        <taxon>Alphaproteobacteria</taxon>
        <taxon>Hyphomicrobiales</taxon>
        <taxon>Rhizobiaceae</taxon>
        <taxon>Liberibacter</taxon>
    </lineage>
</organism>
<dbReference type="GO" id="GO:0006412">
    <property type="term" value="P:translation"/>
    <property type="evidence" value="ECO:0007669"/>
    <property type="project" value="TreeGrafter"/>
</dbReference>
<name>A0A0G3I4G4_LIBAF</name>
<comment type="subcellular location">
    <subcellularLocation>
        <location evidence="3">Cytoplasm</location>
    </subcellularLocation>
</comment>
<keyword evidence="1 3" id="KW-0963">Cytoplasm</keyword>
<dbReference type="SUPFAM" id="SSF74942">
    <property type="entry name" value="YhbC-like, C-terminal domain"/>
    <property type="match status" value="1"/>
</dbReference>
<dbReference type="InterPro" id="IPR035956">
    <property type="entry name" value="RimP_N_sf"/>
</dbReference>
<dbReference type="RefSeq" id="WP_047264163.1">
    <property type="nucleotide sequence ID" value="NZ_CP004021.1"/>
</dbReference>
<dbReference type="InterPro" id="IPR028998">
    <property type="entry name" value="RimP_C"/>
</dbReference>
<feature type="domain" description="Ribosome maturation factor RimP C-terminal" evidence="5">
    <location>
        <begin position="103"/>
        <end position="172"/>
    </location>
</feature>
<evidence type="ECO:0000256" key="3">
    <source>
        <dbReference type="HAMAP-Rule" id="MF_01077"/>
    </source>
</evidence>
<dbReference type="SUPFAM" id="SSF75420">
    <property type="entry name" value="YhbC-like, N-terminal domain"/>
    <property type="match status" value="1"/>
</dbReference>
<dbReference type="AlphaFoldDB" id="A0A0G3I4G4"/>
<dbReference type="NCBIfam" id="NF000932">
    <property type="entry name" value="PRK00092.2-5"/>
    <property type="match status" value="1"/>
</dbReference>
<protein>
    <recommendedName>
        <fullName evidence="3">Ribosome maturation factor RimP</fullName>
    </recommendedName>
</protein>
<dbReference type="InterPro" id="IPR036847">
    <property type="entry name" value="RimP_C_sf"/>
</dbReference>
<comment type="function">
    <text evidence="3">Required for maturation of 30S ribosomal subunits.</text>
</comment>
<gene>
    <name evidence="3" type="primary">rimP</name>
    <name evidence="6" type="ORF">G293_02490</name>
</gene>
<dbReference type="CDD" id="cd01734">
    <property type="entry name" value="YlxS_C"/>
    <property type="match status" value="1"/>
</dbReference>
<evidence type="ECO:0000259" key="4">
    <source>
        <dbReference type="Pfam" id="PF02576"/>
    </source>
</evidence>
<dbReference type="InterPro" id="IPR028989">
    <property type="entry name" value="RimP_N"/>
</dbReference>
<dbReference type="PANTHER" id="PTHR33867:SF1">
    <property type="entry name" value="RIBOSOME MATURATION FACTOR RIMP"/>
    <property type="match status" value="1"/>
</dbReference>
<dbReference type="PATRIC" id="fig|1277257.4.peg.537"/>
<dbReference type="OrthoDB" id="9805006at2"/>
<accession>A0A0G3I4G4</accession>
<dbReference type="Proteomes" id="UP000035503">
    <property type="component" value="Chromosome"/>
</dbReference>